<organism evidence="2 3">
    <name type="scientific">Pisolithus microcarpus 441</name>
    <dbReference type="NCBI Taxonomy" id="765257"/>
    <lineage>
        <taxon>Eukaryota</taxon>
        <taxon>Fungi</taxon>
        <taxon>Dikarya</taxon>
        <taxon>Basidiomycota</taxon>
        <taxon>Agaricomycotina</taxon>
        <taxon>Agaricomycetes</taxon>
        <taxon>Agaricomycetidae</taxon>
        <taxon>Boletales</taxon>
        <taxon>Sclerodermatineae</taxon>
        <taxon>Pisolithaceae</taxon>
        <taxon>Pisolithus</taxon>
    </lineage>
</organism>
<dbReference type="OrthoDB" id="2692893at2759"/>
<accession>A0A0C9Z6T4</accession>
<reference evidence="3" key="2">
    <citation type="submission" date="2015-01" db="EMBL/GenBank/DDBJ databases">
        <title>Evolutionary Origins and Diversification of the Mycorrhizal Mutualists.</title>
        <authorList>
            <consortium name="DOE Joint Genome Institute"/>
            <consortium name="Mycorrhizal Genomics Consortium"/>
            <person name="Kohler A."/>
            <person name="Kuo A."/>
            <person name="Nagy L.G."/>
            <person name="Floudas D."/>
            <person name="Copeland A."/>
            <person name="Barry K.W."/>
            <person name="Cichocki N."/>
            <person name="Veneault-Fourrey C."/>
            <person name="LaButti K."/>
            <person name="Lindquist E.A."/>
            <person name="Lipzen A."/>
            <person name="Lundell T."/>
            <person name="Morin E."/>
            <person name="Murat C."/>
            <person name="Riley R."/>
            <person name="Ohm R."/>
            <person name="Sun H."/>
            <person name="Tunlid A."/>
            <person name="Henrissat B."/>
            <person name="Grigoriev I.V."/>
            <person name="Hibbett D.S."/>
            <person name="Martin F."/>
        </authorList>
    </citation>
    <scope>NUCLEOTIDE SEQUENCE [LARGE SCALE GENOMIC DNA]</scope>
    <source>
        <strain evidence="3">441</strain>
    </source>
</reference>
<feature type="region of interest" description="Disordered" evidence="1">
    <location>
        <begin position="65"/>
        <end position="105"/>
    </location>
</feature>
<name>A0A0C9Z6T4_9AGAM</name>
<feature type="compositionally biased region" description="Basic and acidic residues" evidence="1">
    <location>
        <begin position="329"/>
        <end position="351"/>
    </location>
</feature>
<dbReference type="HOGENOM" id="CLU_027365_0_0_1"/>
<reference evidence="2 3" key="1">
    <citation type="submission" date="2014-04" db="EMBL/GenBank/DDBJ databases">
        <authorList>
            <consortium name="DOE Joint Genome Institute"/>
            <person name="Kuo A."/>
            <person name="Kohler A."/>
            <person name="Costa M.D."/>
            <person name="Nagy L.G."/>
            <person name="Floudas D."/>
            <person name="Copeland A."/>
            <person name="Barry K.W."/>
            <person name="Cichocki N."/>
            <person name="Veneault-Fourrey C."/>
            <person name="LaButti K."/>
            <person name="Lindquist E.A."/>
            <person name="Lipzen A."/>
            <person name="Lundell T."/>
            <person name="Morin E."/>
            <person name="Murat C."/>
            <person name="Sun H."/>
            <person name="Tunlid A."/>
            <person name="Henrissat B."/>
            <person name="Grigoriev I.V."/>
            <person name="Hibbett D.S."/>
            <person name="Martin F."/>
            <person name="Nordberg H.P."/>
            <person name="Cantor M.N."/>
            <person name="Hua S.X."/>
        </authorList>
    </citation>
    <scope>NUCLEOTIDE SEQUENCE [LARGE SCALE GENOMIC DNA]</scope>
    <source>
        <strain evidence="2 3">441</strain>
    </source>
</reference>
<gene>
    <name evidence="2" type="ORF">PISMIDRAFT_14605</name>
</gene>
<evidence type="ECO:0000256" key="1">
    <source>
        <dbReference type="SAM" id="MobiDB-lite"/>
    </source>
</evidence>
<dbReference type="AlphaFoldDB" id="A0A0C9Z6T4"/>
<sequence>MEYLDSQSIPEGFTMKDPSKWTKADLGLLWGHWGTLEAEEKVIVSFIGCKKEDAPLSWQFNRRPVGGSSKKREWMDPEDDSEEEVGGAGMQCSDAGPSRKMTDTGEVVNKGMGVAMDAGDKGPEESSPAWHASKDHITFLRSLSIMPRYQVLVDLVEGLPEEECGKGREAALPHWATWTWGAKYLPQEVHLDGGSFWKALGQLQSARFASSSSGWEVVLGLGLLLRECSHAQEVEEDDPLISHLQFLLNSELGIRRADDVMDIVGLIVSRLEQTSAGTKEPKEGGEGAVTGGGDREDVEKEEEEAPAVVPTQKRKRAESGIVTRGKKVTKQDGEKGKKDGENGKKDGENGKKGVRTRNQTRKAMGL</sequence>
<dbReference type="Proteomes" id="UP000054018">
    <property type="component" value="Unassembled WGS sequence"/>
</dbReference>
<feature type="region of interest" description="Disordered" evidence="1">
    <location>
        <begin position="274"/>
        <end position="366"/>
    </location>
</feature>
<protein>
    <submittedName>
        <fullName evidence="2">Uncharacterized protein</fullName>
    </submittedName>
</protein>
<dbReference type="EMBL" id="KN833812">
    <property type="protein sequence ID" value="KIK18132.1"/>
    <property type="molecule type" value="Genomic_DNA"/>
</dbReference>
<evidence type="ECO:0000313" key="3">
    <source>
        <dbReference type="Proteomes" id="UP000054018"/>
    </source>
</evidence>
<keyword evidence="3" id="KW-1185">Reference proteome</keyword>
<evidence type="ECO:0000313" key="2">
    <source>
        <dbReference type="EMBL" id="KIK18132.1"/>
    </source>
</evidence>
<proteinExistence type="predicted"/>
<feature type="compositionally biased region" description="Acidic residues" evidence="1">
    <location>
        <begin position="76"/>
        <end position="85"/>
    </location>
</feature>